<reference evidence="17 18" key="1">
    <citation type="submission" date="2018-07" db="EMBL/GenBank/DDBJ databases">
        <title>Arthrobacter sp. nov., isolated from raw cow's milk with high bacterial count.</title>
        <authorList>
            <person name="Hahne J."/>
            <person name="Isele D."/>
            <person name="Lipski A."/>
        </authorList>
    </citation>
    <scope>NUCLEOTIDE SEQUENCE [LARGE SCALE GENOMIC DNA]</scope>
    <source>
        <strain evidence="17 18">JZ R-183</strain>
    </source>
</reference>
<evidence type="ECO:0000256" key="3">
    <source>
        <dbReference type="ARBA" id="ARBA00005099"/>
    </source>
</evidence>
<evidence type="ECO:0000259" key="16">
    <source>
        <dbReference type="Pfam" id="PF00266"/>
    </source>
</evidence>
<dbReference type="GO" id="GO:0004760">
    <property type="term" value="F:L-serine-pyruvate transaminase activity"/>
    <property type="evidence" value="ECO:0007669"/>
    <property type="project" value="TreeGrafter"/>
</dbReference>
<evidence type="ECO:0000313" key="18">
    <source>
        <dbReference type="Proteomes" id="UP000273119"/>
    </source>
</evidence>
<dbReference type="Proteomes" id="UP000273119">
    <property type="component" value="Unassembled WGS sequence"/>
</dbReference>
<comment type="catalytic activity">
    <reaction evidence="15">
        <text>O-phospho-L-serine + 2-oxoglutarate = 3-phosphooxypyruvate + L-glutamate</text>
        <dbReference type="Rhea" id="RHEA:14329"/>
        <dbReference type="ChEBI" id="CHEBI:16810"/>
        <dbReference type="ChEBI" id="CHEBI:18110"/>
        <dbReference type="ChEBI" id="CHEBI:29985"/>
        <dbReference type="ChEBI" id="CHEBI:57524"/>
        <dbReference type="EC" id="2.6.1.52"/>
    </reaction>
</comment>
<dbReference type="InterPro" id="IPR000192">
    <property type="entry name" value="Aminotrans_V_dom"/>
</dbReference>
<dbReference type="GO" id="GO:0008615">
    <property type="term" value="P:pyridoxine biosynthetic process"/>
    <property type="evidence" value="ECO:0007669"/>
    <property type="project" value="UniProtKB-KW"/>
</dbReference>
<gene>
    <name evidence="17" type="ORF">DWQ67_12870</name>
</gene>
<dbReference type="InterPro" id="IPR015424">
    <property type="entry name" value="PyrdxlP-dep_Trfase"/>
</dbReference>
<dbReference type="GO" id="GO:0008453">
    <property type="term" value="F:alanine-glyoxylate transaminase activity"/>
    <property type="evidence" value="ECO:0007669"/>
    <property type="project" value="TreeGrafter"/>
</dbReference>
<dbReference type="Pfam" id="PF00266">
    <property type="entry name" value="Aminotran_5"/>
    <property type="match status" value="1"/>
</dbReference>
<dbReference type="AlphaFoldDB" id="A0A496PFX5"/>
<evidence type="ECO:0000313" key="17">
    <source>
        <dbReference type="EMBL" id="RKW69443.1"/>
    </source>
</evidence>
<dbReference type="InterPro" id="IPR015422">
    <property type="entry name" value="PyrdxlP-dep_Trfase_small"/>
</dbReference>
<dbReference type="EC" id="2.6.1.52" evidence="5"/>
<feature type="domain" description="Aminotransferase class V" evidence="16">
    <location>
        <begin position="140"/>
        <end position="332"/>
    </location>
</feature>
<dbReference type="InterPro" id="IPR022278">
    <property type="entry name" value="Pser_aminoTfrase"/>
</dbReference>
<sequence>MPEYPIIPSELLPLDGRFGAGPSKVRDAQTAAVSAASRTLLGTSHRQAPVKTLVRQVQEGLSQLFSAPDGYEVVLGVGGSTAFWDAAAFGLVRERAQHLSFGEFGSKFAKATNNAPFLGASEIITSDPGTCPAPHATAGVDVYAWPHNETSTGVMAPVRRVDGADQDALVLVDATSGAGGLAVDVAQTDVYYFGPQKNFGSDGGLWVGLFSPRALERVEQVAASGRWIPDFLDLKTAVDNSAKNQTYNTPSLTTLVTLEDQVRWMNDQGGLDWATARTADSSSRLYSWAQAHPLATPFVQRAEDRSQVICTIDFDESIDADAVAKALRANGIVDTEPYRKLGRNQLRIATFVSIDPEDVTRLTQSIDYVLGTMA</sequence>
<dbReference type="SUPFAM" id="SSF53383">
    <property type="entry name" value="PLP-dependent transferases"/>
    <property type="match status" value="1"/>
</dbReference>
<evidence type="ECO:0000256" key="4">
    <source>
        <dbReference type="ARBA" id="ARBA00006904"/>
    </source>
</evidence>
<evidence type="ECO:0000256" key="5">
    <source>
        <dbReference type="ARBA" id="ARBA00013030"/>
    </source>
</evidence>
<comment type="catalytic activity">
    <reaction evidence="14">
        <text>4-(phosphooxy)-L-threonine + 2-oxoglutarate = (R)-3-hydroxy-2-oxo-4-phosphooxybutanoate + L-glutamate</text>
        <dbReference type="Rhea" id="RHEA:16573"/>
        <dbReference type="ChEBI" id="CHEBI:16810"/>
        <dbReference type="ChEBI" id="CHEBI:29985"/>
        <dbReference type="ChEBI" id="CHEBI:58452"/>
        <dbReference type="ChEBI" id="CHEBI:58538"/>
        <dbReference type="EC" id="2.6.1.52"/>
    </reaction>
</comment>
<evidence type="ECO:0000256" key="13">
    <source>
        <dbReference type="ARBA" id="ARBA00031421"/>
    </source>
</evidence>
<dbReference type="PIRSF" id="PIRSF000525">
    <property type="entry name" value="SerC"/>
    <property type="match status" value="1"/>
</dbReference>
<dbReference type="PANTHER" id="PTHR21152:SF40">
    <property type="entry name" value="ALANINE--GLYOXYLATE AMINOTRANSFERASE"/>
    <property type="match status" value="1"/>
</dbReference>
<dbReference type="GO" id="GO:0004648">
    <property type="term" value="F:O-phospho-L-serine:2-oxoglutarate aminotransferase activity"/>
    <property type="evidence" value="ECO:0007669"/>
    <property type="project" value="UniProtKB-EC"/>
</dbReference>
<evidence type="ECO:0000256" key="1">
    <source>
        <dbReference type="ARBA" id="ARBA00001933"/>
    </source>
</evidence>
<evidence type="ECO:0000256" key="14">
    <source>
        <dbReference type="ARBA" id="ARBA00047630"/>
    </source>
</evidence>
<dbReference type="PANTHER" id="PTHR21152">
    <property type="entry name" value="AMINOTRANSFERASE CLASS V"/>
    <property type="match status" value="1"/>
</dbReference>
<keyword evidence="18" id="KW-1185">Reference proteome</keyword>
<keyword evidence="6" id="KW-0963">Cytoplasm</keyword>
<dbReference type="Gene3D" id="3.40.640.10">
    <property type="entry name" value="Type I PLP-dependent aspartate aminotransferase-like (Major domain)"/>
    <property type="match status" value="1"/>
</dbReference>
<evidence type="ECO:0000256" key="12">
    <source>
        <dbReference type="ARBA" id="ARBA00023299"/>
    </source>
</evidence>
<proteinExistence type="inferred from homology"/>
<name>A0A496PFX5_9MICC</name>
<keyword evidence="8" id="KW-0028">Amino-acid biosynthesis</keyword>
<dbReference type="NCBIfam" id="TIGR01366">
    <property type="entry name" value="serC_3"/>
    <property type="match status" value="1"/>
</dbReference>
<dbReference type="GO" id="GO:0006564">
    <property type="term" value="P:L-serine biosynthetic process"/>
    <property type="evidence" value="ECO:0007669"/>
    <property type="project" value="UniProtKB-KW"/>
</dbReference>
<evidence type="ECO:0000256" key="9">
    <source>
        <dbReference type="ARBA" id="ARBA00022679"/>
    </source>
</evidence>
<evidence type="ECO:0000256" key="6">
    <source>
        <dbReference type="ARBA" id="ARBA00022490"/>
    </source>
</evidence>
<dbReference type="EMBL" id="QQXL01000009">
    <property type="protein sequence ID" value="RKW69443.1"/>
    <property type="molecule type" value="Genomic_DNA"/>
</dbReference>
<protein>
    <recommendedName>
        <fullName evidence="5">phosphoserine transaminase</fullName>
        <ecNumber evidence="5">2.6.1.52</ecNumber>
    </recommendedName>
    <alternativeName>
        <fullName evidence="13">Phosphohydroxythreonine aminotransferase</fullName>
    </alternativeName>
</protein>
<evidence type="ECO:0000256" key="15">
    <source>
        <dbReference type="ARBA" id="ARBA00049007"/>
    </source>
</evidence>
<evidence type="ECO:0000256" key="11">
    <source>
        <dbReference type="ARBA" id="ARBA00023096"/>
    </source>
</evidence>
<dbReference type="InterPro" id="IPR006272">
    <property type="entry name" value="Pser_aminoTfrase_mycobac"/>
</dbReference>
<evidence type="ECO:0000256" key="8">
    <source>
        <dbReference type="ARBA" id="ARBA00022605"/>
    </source>
</evidence>
<comment type="similarity">
    <text evidence="4">Belongs to the class-V pyridoxal-phosphate-dependent aminotransferase family. SerC subfamily.</text>
</comment>
<keyword evidence="10" id="KW-0663">Pyridoxal phosphate</keyword>
<evidence type="ECO:0000256" key="10">
    <source>
        <dbReference type="ARBA" id="ARBA00022898"/>
    </source>
</evidence>
<dbReference type="GO" id="GO:0019265">
    <property type="term" value="P:glycine biosynthetic process, by transamination of glyoxylate"/>
    <property type="evidence" value="ECO:0007669"/>
    <property type="project" value="TreeGrafter"/>
</dbReference>
<comment type="function">
    <text evidence="2">Catalyzes the reversible conversion of 3-phosphohydroxypyruvate to phosphoserine and of 3-hydroxy-2-oxo-4-phosphonooxybutanoate to phosphohydroxythreonine.</text>
</comment>
<dbReference type="UniPathway" id="UPA00135">
    <property type="reaction ID" value="UER00197"/>
</dbReference>
<evidence type="ECO:0000256" key="7">
    <source>
        <dbReference type="ARBA" id="ARBA00022576"/>
    </source>
</evidence>
<keyword evidence="9 17" id="KW-0808">Transferase</keyword>
<comment type="pathway">
    <text evidence="3">Amino-acid biosynthesis; L-serine biosynthesis; L-serine from 3-phospho-D-glycerate: step 2/3.</text>
</comment>
<organism evidence="17 18">
    <name type="scientific">Galactobacter caseinivorans</name>
    <dbReference type="NCBI Taxonomy" id="2676123"/>
    <lineage>
        <taxon>Bacteria</taxon>
        <taxon>Bacillati</taxon>
        <taxon>Actinomycetota</taxon>
        <taxon>Actinomycetes</taxon>
        <taxon>Micrococcales</taxon>
        <taxon>Micrococcaceae</taxon>
        <taxon>Galactobacter</taxon>
    </lineage>
</organism>
<dbReference type="Gene3D" id="3.90.1150.10">
    <property type="entry name" value="Aspartate Aminotransferase, domain 1"/>
    <property type="match status" value="1"/>
</dbReference>
<evidence type="ECO:0000256" key="2">
    <source>
        <dbReference type="ARBA" id="ARBA00003483"/>
    </source>
</evidence>
<comment type="cofactor">
    <cofactor evidence="1">
        <name>pyridoxal 5'-phosphate</name>
        <dbReference type="ChEBI" id="CHEBI:597326"/>
    </cofactor>
</comment>
<keyword evidence="11" id="KW-0664">Pyridoxine biosynthesis</keyword>
<keyword evidence="7 17" id="KW-0032">Aminotransferase</keyword>
<comment type="caution">
    <text evidence="17">The sequence shown here is derived from an EMBL/GenBank/DDBJ whole genome shotgun (WGS) entry which is preliminary data.</text>
</comment>
<dbReference type="InterPro" id="IPR015421">
    <property type="entry name" value="PyrdxlP-dep_Trfase_major"/>
</dbReference>
<accession>A0A496PFX5</accession>
<keyword evidence="12" id="KW-0718">Serine biosynthesis</keyword>